<protein>
    <submittedName>
        <fullName evidence="2">Uncharacterized protein</fullName>
    </submittedName>
</protein>
<dbReference type="Proteomes" id="UP001500064">
    <property type="component" value="Unassembled WGS sequence"/>
</dbReference>
<evidence type="ECO:0000256" key="1">
    <source>
        <dbReference type="SAM" id="MobiDB-lite"/>
    </source>
</evidence>
<name>A0ABP4TM71_9ACTN</name>
<proteinExistence type="predicted"/>
<feature type="compositionally biased region" description="Basic and acidic residues" evidence="1">
    <location>
        <begin position="1"/>
        <end position="10"/>
    </location>
</feature>
<accession>A0ABP4TM71</accession>
<keyword evidence="3" id="KW-1185">Reference proteome</keyword>
<organism evidence="2 3">
    <name type="scientific">Nonomuraea maheshkhaliensis</name>
    <dbReference type="NCBI Taxonomy" id="419590"/>
    <lineage>
        <taxon>Bacteria</taxon>
        <taxon>Bacillati</taxon>
        <taxon>Actinomycetota</taxon>
        <taxon>Actinomycetes</taxon>
        <taxon>Streptosporangiales</taxon>
        <taxon>Streptosporangiaceae</taxon>
        <taxon>Nonomuraea</taxon>
    </lineage>
</organism>
<comment type="caution">
    <text evidence="2">The sequence shown here is derived from an EMBL/GenBank/DDBJ whole genome shotgun (WGS) entry which is preliminary data.</text>
</comment>
<evidence type="ECO:0000313" key="3">
    <source>
        <dbReference type="Proteomes" id="UP001500064"/>
    </source>
</evidence>
<gene>
    <name evidence="2" type="ORF">GCM10009733_102520</name>
</gene>
<dbReference type="EMBL" id="BAAAMU010000166">
    <property type="protein sequence ID" value="GAA1689673.1"/>
    <property type="molecule type" value="Genomic_DNA"/>
</dbReference>
<evidence type="ECO:0000313" key="2">
    <source>
        <dbReference type="EMBL" id="GAA1689673.1"/>
    </source>
</evidence>
<reference evidence="3" key="1">
    <citation type="journal article" date="2019" name="Int. J. Syst. Evol. Microbiol.">
        <title>The Global Catalogue of Microorganisms (GCM) 10K type strain sequencing project: providing services to taxonomists for standard genome sequencing and annotation.</title>
        <authorList>
            <consortium name="The Broad Institute Genomics Platform"/>
            <consortium name="The Broad Institute Genome Sequencing Center for Infectious Disease"/>
            <person name="Wu L."/>
            <person name="Ma J."/>
        </authorList>
    </citation>
    <scope>NUCLEOTIDE SEQUENCE [LARGE SCALE GENOMIC DNA]</scope>
    <source>
        <strain evidence="3">JCM 13929</strain>
    </source>
</reference>
<sequence>MVTGFNDRRFQTRTGWEDDASDRLVDYPKPVFSRARADPEPVDATMTAHAASEVDTNRNLEPKSMLEGTKRLIGAPWSRTAKIGQGKRPANPRGFCDLRPETQVSGPTAA</sequence>
<feature type="region of interest" description="Disordered" evidence="1">
    <location>
        <begin position="82"/>
        <end position="110"/>
    </location>
</feature>
<feature type="region of interest" description="Disordered" evidence="1">
    <location>
        <begin position="1"/>
        <end position="21"/>
    </location>
</feature>